<comment type="caution">
    <text evidence="6">The sequence shown here is derived from an EMBL/GenBank/DDBJ whole genome shotgun (WGS) entry which is preliminary data.</text>
</comment>
<name>A0A4R4KK49_9BACT</name>
<dbReference type="InterPro" id="IPR011990">
    <property type="entry name" value="TPR-like_helical_dom_sf"/>
</dbReference>
<dbReference type="RefSeq" id="WP_132116109.1">
    <property type="nucleotide sequence ID" value="NZ_SMJU01000004.1"/>
</dbReference>
<sequence length="485" mass="54100">MKKLIFVSALSLMSCLALGQAAIDQVMMDQARKDKEKSDKSIQDPKSNVKAATWMERAKTYENIALQYTQIDSSAALTAYEAYKKVVELDLTKKGEPGRISKEAQAVLDGAEGTNLYNAFVKQGAEKYQSQNMIDALKMFQMAQQINSKDTLAALYGGISAQQADKKEEAVSQFETYITNGGKDPSVYYGLAQLYRSDNNFDKAVNTLERGLEKNADNKDLKSEIVNIYLASGKEEEAIKQLKDVIAKDPSSVQNLVNLAILYDNSGIKLSGKIRDLEEKVSGSSKKSDQLTKQIEDEKGKLEVFEGEVKRLTARLKAQPKSADLKRQLGEVTATRDETKTNLAKYEADLKALAANAANSDNAAAEKELADLKGQYTESRNLAIETYKKALEVDPNNYDALFNLGVFYFNDAVELKREVDNMNMQEYQQRGKEVEGRVCGRFKKAQPFFEKAVKIRDDEDAKSTLENLNNVLTQFEGKNVTCIQE</sequence>
<dbReference type="Pfam" id="PF13432">
    <property type="entry name" value="TPR_16"/>
    <property type="match status" value="1"/>
</dbReference>
<dbReference type="SMART" id="SM00028">
    <property type="entry name" value="TPR"/>
    <property type="match status" value="4"/>
</dbReference>
<dbReference type="PANTHER" id="PTHR45586">
    <property type="entry name" value="TPR REPEAT-CONTAINING PROTEIN PA4667"/>
    <property type="match status" value="1"/>
</dbReference>
<dbReference type="Proteomes" id="UP000295706">
    <property type="component" value="Unassembled WGS sequence"/>
</dbReference>
<evidence type="ECO:0000256" key="4">
    <source>
        <dbReference type="SAM" id="Coils"/>
    </source>
</evidence>
<evidence type="ECO:0000313" key="7">
    <source>
        <dbReference type="Proteomes" id="UP000295706"/>
    </source>
</evidence>
<keyword evidence="7" id="KW-1185">Reference proteome</keyword>
<feature type="chain" id="PRO_5020560005" evidence="5">
    <location>
        <begin position="20"/>
        <end position="485"/>
    </location>
</feature>
<feature type="repeat" description="TPR" evidence="3">
    <location>
        <begin position="185"/>
        <end position="218"/>
    </location>
</feature>
<feature type="signal peptide" evidence="5">
    <location>
        <begin position="1"/>
        <end position="19"/>
    </location>
</feature>
<reference evidence="6 7" key="1">
    <citation type="submission" date="2019-02" db="EMBL/GenBank/DDBJ databases">
        <title>Arundinibacter roseus gen. nov., sp. nov., a new member of the family Cytophagaceae.</title>
        <authorList>
            <person name="Szuroczki S."/>
            <person name="Khayer B."/>
            <person name="Sproer C."/>
            <person name="Toumi M."/>
            <person name="Szabo A."/>
            <person name="Felfoldi T."/>
            <person name="Schumann P."/>
            <person name="Toth E."/>
        </authorList>
    </citation>
    <scope>NUCLEOTIDE SEQUENCE [LARGE SCALE GENOMIC DNA]</scope>
    <source>
        <strain evidence="6 7">DMA-k-7a</strain>
    </source>
</reference>
<dbReference type="PROSITE" id="PS50005">
    <property type="entry name" value="TPR"/>
    <property type="match status" value="1"/>
</dbReference>
<proteinExistence type="predicted"/>
<evidence type="ECO:0000256" key="5">
    <source>
        <dbReference type="SAM" id="SignalP"/>
    </source>
</evidence>
<gene>
    <name evidence="6" type="ORF">EZE20_07480</name>
</gene>
<dbReference type="InterPro" id="IPR051012">
    <property type="entry name" value="CellSynth/LPSAsmb/PSIAsmb"/>
</dbReference>
<dbReference type="InterPro" id="IPR019734">
    <property type="entry name" value="TPR_rpt"/>
</dbReference>
<keyword evidence="5" id="KW-0732">Signal</keyword>
<dbReference type="Gene3D" id="1.25.40.10">
    <property type="entry name" value="Tetratricopeptide repeat domain"/>
    <property type="match status" value="2"/>
</dbReference>
<evidence type="ECO:0000256" key="3">
    <source>
        <dbReference type="PROSITE-ProRule" id="PRU00339"/>
    </source>
</evidence>
<dbReference type="OrthoDB" id="739506at2"/>
<feature type="coiled-coil region" evidence="4">
    <location>
        <begin position="274"/>
        <end position="382"/>
    </location>
</feature>
<dbReference type="SUPFAM" id="SSF48452">
    <property type="entry name" value="TPR-like"/>
    <property type="match status" value="2"/>
</dbReference>
<dbReference type="PROSITE" id="PS51257">
    <property type="entry name" value="PROKAR_LIPOPROTEIN"/>
    <property type="match status" value="1"/>
</dbReference>
<dbReference type="Pfam" id="PF13414">
    <property type="entry name" value="TPR_11"/>
    <property type="match status" value="1"/>
</dbReference>
<organism evidence="6 7">
    <name type="scientific">Arundinibacter roseus</name>
    <dbReference type="NCBI Taxonomy" id="2070510"/>
    <lineage>
        <taxon>Bacteria</taxon>
        <taxon>Pseudomonadati</taxon>
        <taxon>Bacteroidota</taxon>
        <taxon>Cytophagia</taxon>
        <taxon>Cytophagales</taxon>
        <taxon>Spirosomataceae</taxon>
        <taxon>Arundinibacter</taxon>
    </lineage>
</organism>
<keyword evidence="1" id="KW-0677">Repeat</keyword>
<accession>A0A4R4KK49</accession>
<dbReference type="AlphaFoldDB" id="A0A4R4KK49"/>
<dbReference type="EMBL" id="SMJU01000004">
    <property type="protein sequence ID" value="TDB66951.1"/>
    <property type="molecule type" value="Genomic_DNA"/>
</dbReference>
<protein>
    <submittedName>
        <fullName evidence="6">Tetratricopeptide repeat protein</fullName>
    </submittedName>
</protein>
<keyword evidence="4" id="KW-0175">Coiled coil</keyword>
<evidence type="ECO:0000313" key="6">
    <source>
        <dbReference type="EMBL" id="TDB66951.1"/>
    </source>
</evidence>
<evidence type="ECO:0000256" key="1">
    <source>
        <dbReference type="ARBA" id="ARBA00022737"/>
    </source>
</evidence>
<evidence type="ECO:0000256" key="2">
    <source>
        <dbReference type="ARBA" id="ARBA00022803"/>
    </source>
</evidence>
<keyword evidence="2 3" id="KW-0802">TPR repeat</keyword>
<dbReference type="PANTHER" id="PTHR45586:SF1">
    <property type="entry name" value="LIPOPOLYSACCHARIDE ASSEMBLY PROTEIN B"/>
    <property type="match status" value="1"/>
</dbReference>